<proteinExistence type="predicted"/>
<gene>
    <name evidence="1" type="ORF">CCMSSC00406_0005760</name>
</gene>
<protein>
    <submittedName>
        <fullName evidence="1">Uncharacterized protein</fullName>
    </submittedName>
</protein>
<keyword evidence="2" id="KW-1185">Reference proteome</keyword>
<reference evidence="1 2" key="1">
    <citation type="journal article" date="2021" name="Appl. Environ. Microbiol.">
        <title>Genetic linkage and physical mapping for an oyster mushroom Pleurotus cornucopiae and QTL analysis for the trait cap color.</title>
        <authorList>
            <person name="Zhang Y."/>
            <person name="Gao W."/>
            <person name="Sonnenberg A."/>
            <person name="Chen Q."/>
            <person name="Zhang J."/>
            <person name="Huang C."/>
        </authorList>
    </citation>
    <scope>NUCLEOTIDE SEQUENCE [LARGE SCALE GENOMIC DNA]</scope>
    <source>
        <strain evidence="1">CCMSSC00406</strain>
    </source>
</reference>
<accession>A0ACB7JB06</accession>
<name>A0ACB7JB06_PLECO</name>
<evidence type="ECO:0000313" key="1">
    <source>
        <dbReference type="EMBL" id="KAG9226573.1"/>
    </source>
</evidence>
<dbReference type="Proteomes" id="UP000824881">
    <property type="component" value="Unassembled WGS sequence"/>
</dbReference>
<comment type="caution">
    <text evidence="1">The sequence shown here is derived from an EMBL/GenBank/DDBJ whole genome shotgun (WGS) entry which is preliminary data.</text>
</comment>
<sequence>MVVLRINATALAVGPYTIILLLVNIPLFAFIPAAQLYKSRFREDHAVVFNDSKMATLGLRSVIWVNISCSTILVPVLFINSPAHIIVAQFLPTPGVVILLVSLMLAAAFTSALAGALPYFALISALDERDATGTYYSEFWQDNEAYLKYIGLTRTRD</sequence>
<evidence type="ECO:0000313" key="2">
    <source>
        <dbReference type="Proteomes" id="UP000824881"/>
    </source>
</evidence>
<organism evidence="1 2">
    <name type="scientific">Pleurotus cornucopiae</name>
    <name type="common">Cornucopia mushroom</name>
    <dbReference type="NCBI Taxonomy" id="5321"/>
    <lineage>
        <taxon>Eukaryota</taxon>
        <taxon>Fungi</taxon>
        <taxon>Dikarya</taxon>
        <taxon>Basidiomycota</taxon>
        <taxon>Agaricomycotina</taxon>
        <taxon>Agaricomycetes</taxon>
        <taxon>Agaricomycetidae</taxon>
        <taxon>Agaricales</taxon>
        <taxon>Pleurotineae</taxon>
        <taxon>Pleurotaceae</taxon>
        <taxon>Pleurotus</taxon>
    </lineage>
</organism>
<dbReference type="EMBL" id="WQMT02000002">
    <property type="protein sequence ID" value="KAG9226573.1"/>
    <property type="molecule type" value="Genomic_DNA"/>
</dbReference>